<reference evidence="2" key="1">
    <citation type="submission" date="2021-02" db="EMBL/GenBank/DDBJ databases">
        <authorList>
            <person name="Dougan E. K."/>
            <person name="Rhodes N."/>
            <person name="Thang M."/>
            <person name="Chan C."/>
        </authorList>
    </citation>
    <scope>NUCLEOTIDE SEQUENCE</scope>
</reference>
<sequence length="181" mass="19700">MGAEAVVKAQELKDGLLRLDAKGLFVLPGLIDAHCHVTFLEPQSNDELFFHRQSEGLTAILAAYNVQKLLLSGCTGFLDADVLYNVGCDLRDAIECGAVQGPRMSTGGNALLTAVGGTAGQLLRSCCCYYCCWRRRCCCHCCCDGRGSCCCCCCCLLSMWLSLSMMLLLSLLLFLFWLLLS</sequence>
<dbReference type="PANTHER" id="PTHR43135:SF3">
    <property type="entry name" value="ALPHA-D-RIBOSE 1-METHYLPHOSPHONATE 5-TRIPHOSPHATE DIPHOSPHATASE"/>
    <property type="match status" value="1"/>
</dbReference>
<dbReference type="InterPro" id="IPR011059">
    <property type="entry name" value="Metal-dep_hydrolase_composite"/>
</dbReference>
<protein>
    <recommendedName>
        <fullName evidence="4">Amidohydrolase-related domain-containing protein</fullName>
    </recommendedName>
</protein>
<keyword evidence="1" id="KW-0472">Membrane</keyword>
<keyword evidence="1" id="KW-1133">Transmembrane helix</keyword>
<gene>
    <name evidence="2" type="ORF">PGLA2088_LOCUS22415</name>
</gene>
<dbReference type="InterPro" id="IPR032466">
    <property type="entry name" value="Metal_Hydrolase"/>
</dbReference>
<dbReference type="AlphaFoldDB" id="A0A813JR27"/>
<feature type="transmembrane region" description="Helical" evidence="1">
    <location>
        <begin position="159"/>
        <end position="180"/>
    </location>
</feature>
<dbReference type="Proteomes" id="UP000626109">
    <property type="component" value="Unassembled WGS sequence"/>
</dbReference>
<dbReference type="Gene3D" id="3.20.20.140">
    <property type="entry name" value="Metal-dependent hydrolases"/>
    <property type="match status" value="1"/>
</dbReference>
<keyword evidence="1" id="KW-0812">Transmembrane</keyword>
<dbReference type="EMBL" id="CAJNNW010025951">
    <property type="protein sequence ID" value="CAE8681397.1"/>
    <property type="molecule type" value="Genomic_DNA"/>
</dbReference>
<accession>A0A813JR27</accession>
<evidence type="ECO:0000313" key="3">
    <source>
        <dbReference type="Proteomes" id="UP000626109"/>
    </source>
</evidence>
<dbReference type="PANTHER" id="PTHR43135">
    <property type="entry name" value="ALPHA-D-RIBOSE 1-METHYLPHOSPHONATE 5-TRIPHOSPHATE DIPHOSPHATASE"/>
    <property type="match status" value="1"/>
</dbReference>
<dbReference type="Gene3D" id="2.30.40.10">
    <property type="entry name" value="Urease, subunit C, domain 1"/>
    <property type="match status" value="1"/>
</dbReference>
<name>A0A813JR27_POLGL</name>
<proteinExistence type="predicted"/>
<dbReference type="GO" id="GO:0016810">
    <property type="term" value="F:hydrolase activity, acting on carbon-nitrogen (but not peptide) bonds"/>
    <property type="evidence" value="ECO:0007669"/>
    <property type="project" value="InterPro"/>
</dbReference>
<comment type="caution">
    <text evidence="2">The sequence shown here is derived from an EMBL/GenBank/DDBJ whole genome shotgun (WGS) entry which is preliminary data.</text>
</comment>
<evidence type="ECO:0000256" key="1">
    <source>
        <dbReference type="SAM" id="Phobius"/>
    </source>
</evidence>
<evidence type="ECO:0008006" key="4">
    <source>
        <dbReference type="Google" id="ProtNLM"/>
    </source>
</evidence>
<organism evidence="2 3">
    <name type="scientific">Polarella glacialis</name>
    <name type="common">Dinoflagellate</name>
    <dbReference type="NCBI Taxonomy" id="89957"/>
    <lineage>
        <taxon>Eukaryota</taxon>
        <taxon>Sar</taxon>
        <taxon>Alveolata</taxon>
        <taxon>Dinophyceae</taxon>
        <taxon>Suessiales</taxon>
        <taxon>Suessiaceae</taxon>
        <taxon>Polarella</taxon>
    </lineage>
</organism>
<dbReference type="InterPro" id="IPR051781">
    <property type="entry name" value="Metallo-dep_Hydrolase"/>
</dbReference>
<evidence type="ECO:0000313" key="2">
    <source>
        <dbReference type="EMBL" id="CAE8681397.1"/>
    </source>
</evidence>
<dbReference type="SUPFAM" id="SSF51556">
    <property type="entry name" value="Metallo-dependent hydrolases"/>
    <property type="match status" value="1"/>
</dbReference>